<evidence type="ECO:0000256" key="2">
    <source>
        <dbReference type="ARBA" id="ARBA00010488"/>
    </source>
</evidence>
<dbReference type="CDD" id="cd00761">
    <property type="entry name" value="Glyco_tranf_GTA_type"/>
    <property type="match status" value="1"/>
</dbReference>
<keyword evidence="3" id="KW-1003">Cell membrane</keyword>
<feature type="domain" description="Glycosyltransferase 2-like" evidence="8">
    <location>
        <begin position="9"/>
        <end position="113"/>
    </location>
</feature>
<sequence>MLGPMLKISIIIPVFKVQGFLRECLDSILASPYPHLEVIGVDDCSPDQSGEILAEYARTDPRVRMLRTPHNSGSGVARNLGFDAADGDYVWFADSDDLIAPGAIERIVAALDRFTPQERPDVLLFDYRRLTEDGQLADSDLPGLLAAGGPPAEFTFATWPTVARYTHTCWNKVVRRDYLAELGLRFHAGWYQDVPWSYPVLMNARRLSLLDAPCYLYRQRRAGSVTRTTSDRHFDVFTQWERAWSHLGDDHDETVRAILYNRMIWHCMQVLGNDGRVTSGTRRRFFRHAADVFRRHHPGASYRRPSGGEGSKHLLLRYRWYGGYLLTRLARRTYNRLRWGHPHGGYSSRGLRHALATTALRWRRRLTDVAALRSLWHRRRPIRPDLVVFATEGYGRPEGVCAALDEAVATLLPGRRRVWLTTTGRPGDETAAPGSSAAARAIGRAKYVITDFDADLGPKRQGAVHVRALAHTPVEVVGLDRRRLDGSPDVEGWFTVADRWDYVVSPNRHAAEVVDRAFQVRAAEVQYGLPRSRWSQEATDEVRRSLGVPSGHRLVFYHPAARPGGLATPTFDLVALERATPTTTVLALDETGRLSRSDADGNVTAAPLPAEVSPHDLYRAADIAVGDYRGALVDRATAGAATVLYVPDWERMRAAGAVTADLVAEPPGPVCRDWNALTAYLSDPVPVPPDTGFLHRFGDWTSRDAAESVIRHVFGLAPARPADPEPPAVTGPATPVVIPDVLVEQDPPAELTRALPGASHAAAVVIGAEAGDARGGAGSGQDDQQRPPDDDRDQRGHQYPGGNGVLAAPVAFDLVADLLTPPFEPGGFALGCRGTGVAVVGGAFGRGGGRVGVGGVVAGPAGVVLGGVVAHQVTVSHRPATPGVTSPDTGVAGPSPDRPPACVTSRRSACRRARRATGTDPCTARCVAPGR</sequence>
<comment type="subcellular location">
    <subcellularLocation>
        <location evidence="1">Cell membrane</location>
        <topology evidence="1">Peripheral membrane protein</topology>
    </subcellularLocation>
</comment>
<feature type="compositionally biased region" description="Basic and acidic residues" evidence="7">
    <location>
        <begin position="783"/>
        <end position="796"/>
    </location>
</feature>
<dbReference type="GO" id="GO:0019350">
    <property type="term" value="P:teichoic acid biosynthetic process"/>
    <property type="evidence" value="ECO:0007669"/>
    <property type="project" value="UniProtKB-KW"/>
</dbReference>
<dbReference type="PANTHER" id="PTHR22916">
    <property type="entry name" value="GLYCOSYLTRANSFERASE"/>
    <property type="match status" value="1"/>
</dbReference>
<comment type="similarity">
    <text evidence="2">Belongs to the CDP-glycerol glycerophosphotransferase family.</text>
</comment>
<dbReference type="InterPro" id="IPR001173">
    <property type="entry name" value="Glyco_trans_2-like"/>
</dbReference>
<dbReference type="InterPro" id="IPR029044">
    <property type="entry name" value="Nucleotide-diphossugar_trans"/>
</dbReference>
<name>A0A562ULA5_9ACTN</name>
<organism evidence="9 10">
    <name type="scientific">Stackebrandtia albiflava</name>
    <dbReference type="NCBI Taxonomy" id="406432"/>
    <lineage>
        <taxon>Bacteria</taxon>
        <taxon>Bacillati</taxon>
        <taxon>Actinomycetota</taxon>
        <taxon>Actinomycetes</taxon>
        <taxon>Glycomycetales</taxon>
        <taxon>Glycomycetaceae</taxon>
        <taxon>Stackebrandtia</taxon>
    </lineage>
</organism>
<dbReference type="Gene3D" id="3.40.50.12580">
    <property type="match status" value="1"/>
</dbReference>
<dbReference type="Pfam" id="PF00535">
    <property type="entry name" value="Glycos_transf_2"/>
    <property type="match status" value="1"/>
</dbReference>
<evidence type="ECO:0000256" key="1">
    <source>
        <dbReference type="ARBA" id="ARBA00004202"/>
    </source>
</evidence>
<proteinExistence type="inferred from homology"/>
<evidence type="ECO:0000256" key="7">
    <source>
        <dbReference type="SAM" id="MobiDB-lite"/>
    </source>
</evidence>
<dbReference type="InterPro" id="IPR043148">
    <property type="entry name" value="TagF_C"/>
</dbReference>
<protein>
    <submittedName>
        <fullName evidence="9">CDP-glycerol glycerophosphotransferase</fullName>
    </submittedName>
</protein>
<feature type="region of interest" description="Disordered" evidence="7">
    <location>
        <begin position="878"/>
        <end position="906"/>
    </location>
</feature>
<evidence type="ECO:0000256" key="6">
    <source>
        <dbReference type="ARBA" id="ARBA00023136"/>
    </source>
</evidence>
<dbReference type="EMBL" id="VLLL01000013">
    <property type="protein sequence ID" value="TWJ06398.1"/>
    <property type="molecule type" value="Genomic_DNA"/>
</dbReference>
<dbReference type="InterPro" id="IPR007554">
    <property type="entry name" value="Glycerophosphate_synth"/>
</dbReference>
<reference evidence="9 10" key="1">
    <citation type="journal article" date="2013" name="Stand. Genomic Sci.">
        <title>Genomic Encyclopedia of Type Strains, Phase I: The one thousand microbial genomes (KMG-I) project.</title>
        <authorList>
            <person name="Kyrpides N.C."/>
            <person name="Woyke T."/>
            <person name="Eisen J.A."/>
            <person name="Garrity G."/>
            <person name="Lilburn T.G."/>
            <person name="Beck B.J."/>
            <person name="Whitman W.B."/>
            <person name="Hugenholtz P."/>
            <person name="Klenk H.P."/>
        </authorList>
    </citation>
    <scope>NUCLEOTIDE SEQUENCE [LARGE SCALE GENOMIC DNA]</scope>
    <source>
        <strain evidence="9 10">DSM 45044</strain>
    </source>
</reference>
<dbReference type="GO" id="GO:0005886">
    <property type="term" value="C:plasma membrane"/>
    <property type="evidence" value="ECO:0007669"/>
    <property type="project" value="UniProtKB-SubCell"/>
</dbReference>
<dbReference type="InterPro" id="IPR043149">
    <property type="entry name" value="TagF_N"/>
</dbReference>
<keyword evidence="6" id="KW-0472">Membrane</keyword>
<dbReference type="PANTHER" id="PTHR22916:SF3">
    <property type="entry name" value="UDP-GLCNAC:BETAGAL BETA-1,3-N-ACETYLGLUCOSAMINYLTRANSFERASE-LIKE PROTEIN 1"/>
    <property type="match status" value="1"/>
</dbReference>
<dbReference type="Proteomes" id="UP000321617">
    <property type="component" value="Unassembled WGS sequence"/>
</dbReference>
<dbReference type="Pfam" id="PF04464">
    <property type="entry name" value="Glyphos_transf"/>
    <property type="match status" value="1"/>
</dbReference>
<feature type="region of interest" description="Disordered" evidence="7">
    <location>
        <begin position="771"/>
        <end position="803"/>
    </location>
</feature>
<gene>
    <name evidence="9" type="ORF">LX16_5362</name>
</gene>
<dbReference type="GO" id="GO:0047355">
    <property type="term" value="F:CDP-glycerol glycerophosphotransferase activity"/>
    <property type="evidence" value="ECO:0007669"/>
    <property type="project" value="InterPro"/>
</dbReference>
<evidence type="ECO:0000313" key="9">
    <source>
        <dbReference type="EMBL" id="TWJ06398.1"/>
    </source>
</evidence>
<accession>A0A562ULA5</accession>
<dbReference type="AlphaFoldDB" id="A0A562ULA5"/>
<dbReference type="GO" id="GO:0016758">
    <property type="term" value="F:hexosyltransferase activity"/>
    <property type="evidence" value="ECO:0007669"/>
    <property type="project" value="UniProtKB-ARBA"/>
</dbReference>
<evidence type="ECO:0000256" key="5">
    <source>
        <dbReference type="ARBA" id="ARBA00022944"/>
    </source>
</evidence>
<dbReference type="Gene3D" id="3.40.50.11820">
    <property type="match status" value="1"/>
</dbReference>
<dbReference type="SUPFAM" id="SSF53448">
    <property type="entry name" value="Nucleotide-diphospho-sugar transferases"/>
    <property type="match status" value="1"/>
</dbReference>
<keyword evidence="10" id="KW-1185">Reference proteome</keyword>
<dbReference type="Gene3D" id="3.90.550.10">
    <property type="entry name" value="Spore Coat Polysaccharide Biosynthesis Protein SpsA, Chain A"/>
    <property type="match status" value="1"/>
</dbReference>
<evidence type="ECO:0000259" key="8">
    <source>
        <dbReference type="Pfam" id="PF00535"/>
    </source>
</evidence>
<keyword evidence="5" id="KW-0777">Teichoic acid biosynthesis</keyword>
<comment type="caution">
    <text evidence="9">The sequence shown here is derived from an EMBL/GenBank/DDBJ whole genome shotgun (WGS) entry which is preliminary data.</text>
</comment>
<evidence type="ECO:0000256" key="3">
    <source>
        <dbReference type="ARBA" id="ARBA00022475"/>
    </source>
</evidence>
<keyword evidence="4 9" id="KW-0808">Transferase</keyword>
<evidence type="ECO:0000313" key="10">
    <source>
        <dbReference type="Proteomes" id="UP000321617"/>
    </source>
</evidence>
<evidence type="ECO:0000256" key="4">
    <source>
        <dbReference type="ARBA" id="ARBA00022679"/>
    </source>
</evidence>